<name>A0A813FJK7_POLGL</name>
<evidence type="ECO:0000259" key="2">
    <source>
        <dbReference type="Pfam" id="PF13087"/>
    </source>
</evidence>
<dbReference type="InterPro" id="IPR045055">
    <property type="entry name" value="DNA2/NAM7-like"/>
</dbReference>
<dbReference type="PANTHER" id="PTHR10887">
    <property type="entry name" value="DNA2/NAM7 HELICASE FAMILY"/>
    <property type="match status" value="1"/>
</dbReference>
<evidence type="ECO:0000256" key="1">
    <source>
        <dbReference type="SAM" id="MobiDB-lite"/>
    </source>
</evidence>
<dbReference type="CDD" id="cd18808">
    <property type="entry name" value="SF1_C_Upf1"/>
    <property type="match status" value="1"/>
</dbReference>
<organism evidence="3 4">
    <name type="scientific">Polarella glacialis</name>
    <name type="common">Dinoflagellate</name>
    <dbReference type="NCBI Taxonomy" id="89957"/>
    <lineage>
        <taxon>Eukaryota</taxon>
        <taxon>Sar</taxon>
        <taxon>Alveolata</taxon>
        <taxon>Dinophyceae</taxon>
        <taxon>Suessiales</taxon>
        <taxon>Suessiaceae</taxon>
        <taxon>Polarella</taxon>
    </lineage>
</organism>
<dbReference type="PANTHER" id="PTHR10887:SF495">
    <property type="entry name" value="HELICASE SENATAXIN ISOFORM X1-RELATED"/>
    <property type="match status" value="1"/>
</dbReference>
<dbReference type="InterPro" id="IPR047187">
    <property type="entry name" value="SF1_C_Upf1"/>
</dbReference>
<proteinExistence type="predicted"/>
<feature type="domain" description="DNA2/NAM7 helicase-like C-terminal" evidence="2">
    <location>
        <begin position="660"/>
        <end position="886"/>
    </location>
</feature>
<comment type="caution">
    <text evidence="3">The sequence shown here is derived from an EMBL/GenBank/DDBJ whole genome shotgun (WGS) entry which is preliminary data.</text>
</comment>
<dbReference type="Pfam" id="PF13604">
    <property type="entry name" value="AAA_30"/>
    <property type="match status" value="1"/>
</dbReference>
<dbReference type="Proteomes" id="UP000654075">
    <property type="component" value="Unassembled WGS sequence"/>
</dbReference>
<evidence type="ECO:0000313" key="4">
    <source>
        <dbReference type="Proteomes" id="UP000654075"/>
    </source>
</evidence>
<accession>A0A813FJK7</accession>
<gene>
    <name evidence="3" type="ORF">PGLA1383_LOCUS30430</name>
</gene>
<sequence>MRRPLVSVSGASSAWRSRSWRSSGQSFFQGKNGSNSNNSNNSSFFQSLQSQSRGFGVEDSSRAVQRPTRLQSWLQLQRELLSATSPASLGVRSPGLPESALREEGARKAARLIHGELPSGLPGAERGDASQLHMLSPSDLIHLLEDAALCPAFSAELHGPQGVISGQVFCAESSFGGCRQRRQYFRNQVMRLHLEKALLIRAGFESITSGEEDMCLGDSDAHLAFPAVLNRVRRNPSSGFGEEEASRGTELNELFQAGHSDSELPTTPSDPSTAALDDHSCSADFLIDSEHAPQLAASGKGEVFFLRRIREGEVFSLEPRLADLSEAAAPMPIACPADDAHVAEGWMLGVSEMVVAPQNSRVFLLELNVYSLGLEDVLPCVGLGEEGKKSSFLVVPMGYLPTVLSRQQEALLALCDKEGLFTPLLQHLVFGARKAMPSAEEIAEVSAATSVQRKRKVAKPPETAAFRMPLPPCPAAAPGGSNKGVQERQLNEWQLDAVQRATGPEPVTLIEGPPGTGKSEVAVAIVEAWLKEDGETPILLATGTHAAKDLLERRLRARGIVPSERRSLVLRKRQRPNVSPVFVETVYMAAMPRTRLLPRVLLDESSQITESAALVALGQGCRKLVLIGDPKQLGPVSNLGHSGLAGAAAEHAPFAEEVASFFKTLMERHGLEPLRLSVQYRMDLRLRQYPSSRWYEDSLVDSESVVEAAALAPPIPVPSGFVFREGVPGQPVVFIDTAGLACAGEELVPYCGSRSLQNRLEARLTAHLLAGLQAAGTDAKAVSVLTSYGAQRDLVARAVHGGESRGAVLRRQRSMMILLQGVDPLEDEPHPRVHTVDGFQGNENDCVVFSAVRSNELGQTGFVGDKQRLCVLLTRARRCLFVVGDSRTLQHDEEWAAWLAEANPKQTLVPSEELLRELSLELS</sequence>
<dbReference type="OrthoDB" id="6513042at2759"/>
<dbReference type="Gene3D" id="3.40.50.300">
    <property type="entry name" value="P-loop containing nucleotide triphosphate hydrolases"/>
    <property type="match status" value="2"/>
</dbReference>
<dbReference type="InterPro" id="IPR041679">
    <property type="entry name" value="DNA2/NAM7-like_C"/>
</dbReference>
<dbReference type="InterPro" id="IPR027417">
    <property type="entry name" value="P-loop_NTPase"/>
</dbReference>
<feature type="region of interest" description="Disordered" evidence="1">
    <location>
        <begin position="26"/>
        <end position="45"/>
    </location>
</feature>
<dbReference type="SUPFAM" id="SSF52540">
    <property type="entry name" value="P-loop containing nucleoside triphosphate hydrolases"/>
    <property type="match status" value="1"/>
</dbReference>
<keyword evidence="4" id="KW-1185">Reference proteome</keyword>
<dbReference type="AlphaFoldDB" id="A0A813FJK7"/>
<dbReference type="EMBL" id="CAJNNV010025140">
    <property type="protein sequence ID" value="CAE8612640.1"/>
    <property type="molecule type" value="Genomic_DNA"/>
</dbReference>
<evidence type="ECO:0000313" key="3">
    <source>
        <dbReference type="EMBL" id="CAE8612640.1"/>
    </source>
</evidence>
<reference evidence="3" key="1">
    <citation type="submission" date="2021-02" db="EMBL/GenBank/DDBJ databases">
        <authorList>
            <person name="Dougan E. K."/>
            <person name="Rhodes N."/>
            <person name="Thang M."/>
            <person name="Chan C."/>
        </authorList>
    </citation>
    <scope>NUCLEOTIDE SEQUENCE</scope>
</reference>
<dbReference type="CDD" id="cd17934">
    <property type="entry name" value="DEXXQc_Upf1-like"/>
    <property type="match status" value="1"/>
</dbReference>
<dbReference type="Pfam" id="PF13087">
    <property type="entry name" value="AAA_12"/>
    <property type="match status" value="1"/>
</dbReference>
<protein>
    <recommendedName>
        <fullName evidence="2">DNA2/NAM7 helicase-like C-terminal domain-containing protein</fullName>
    </recommendedName>
</protein>